<dbReference type="InterPro" id="IPR036623">
    <property type="entry name" value="Hemimethylated_DNA-bd_sf"/>
</dbReference>
<dbReference type="Pfam" id="PF08755">
    <property type="entry name" value="YccV-like"/>
    <property type="match status" value="1"/>
</dbReference>
<evidence type="ECO:0000313" key="4">
    <source>
        <dbReference type="Proteomes" id="UP001642501"/>
    </source>
</evidence>
<dbReference type="InterPro" id="IPR011722">
    <property type="entry name" value="Hemimethylated_DNA-bd_dom"/>
</dbReference>
<reference evidence="3 4" key="1">
    <citation type="submission" date="2024-01" db="EMBL/GenBank/DDBJ databases">
        <authorList>
            <person name="Allen C."/>
            <person name="Tagirdzhanova G."/>
        </authorList>
    </citation>
    <scope>NUCLEOTIDE SEQUENCE [LARGE SCALE GENOMIC DNA]</scope>
    <source>
        <strain evidence="3 4">CBS 573.63</strain>
    </source>
</reference>
<evidence type="ECO:0000313" key="3">
    <source>
        <dbReference type="EMBL" id="CAK7262887.1"/>
    </source>
</evidence>
<feature type="region of interest" description="Disordered" evidence="1">
    <location>
        <begin position="655"/>
        <end position="699"/>
    </location>
</feature>
<name>A0ABP0D6C2_9PEZI</name>
<dbReference type="PROSITE" id="PS50181">
    <property type="entry name" value="FBOX"/>
    <property type="match status" value="1"/>
</dbReference>
<dbReference type="Pfam" id="PF13369">
    <property type="entry name" value="Transglut_core2"/>
    <property type="match status" value="1"/>
</dbReference>
<sequence>MANFDRIPDELVVAILYLLPSSDIADSVQLLSRRFYYLSQEPKLWLARCRSDYKHWSAPFCRRLARAGPANHGPWKQMWINRRRCDASTAWHFEHVLSSKVKRVRHLEAICRRGLNAKDFLLEQYSLADNATDDVLARRYYASTALASIHRGLAVEEWCKVRADCNGFQALDRALGAFDMFVLHDGAEDMDRIEQMFDELADQFQRDHQHPSLDNMTVREKALALVRWIRTRRLAGMNDSTLNYRNVRNCLIGHALSDPDHSSLPIISSAIFVSIGERIGLRAFCCAAPGHVFVTVLGSPGESVDGRPLDPDTMRTPRPVPPFTRRLAFQERMMASEGEESDVFEEHDLSRRFSPLSSRSILSPTAMSVASPSLIPQLPFQQQQLQSSLPDNGERMFLDPFSGEYELSMQALREIVAQAGWGDTASRDAFMLPSPTSSIVLRTVLNLDASFKHANQLANIPTLSAEVLWVPRGVTDMNREALAYAILWATLLLRPLEGADWHSQVEKLMARIAHTFSEDAWIVQRYLLPLYERQMATIIDDDDEILPGQEDDVDNRYAFRNGNGVNAAPAPQARQHGPDRERGWARHLQEQRYQLSLTDPRVMGVMVYNLDQRQALVSRRYTQDIHDNVLYFIGQVFRHRRFDYIGIINGWSQDGPSSLQTPNSMSTGERASSPSDTEEAIDSGRVTPNPAADMGSGVGAAGISRRRKTVFYTCLRLGAERQVVAQRNIEIVTDPEVIPMSLMFLAGKNFKRFDLKTCTFVSNLREFFPDN</sequence>
<dbReference type="SMART" id="SM00992">
    <property type="entry name" value="YccV-like"/>
    <property type="match status" value="1"/>
</dbReference>
<proteinExistence type="predicted"/>
<organism evidence="3 4">
    <name type="scientific">Sporothrix epigloea</name>
    <dbReference type="NCBI Taxonomy" id="1892477"/>
    <lineage>
        <taxon>Eukaryota</taxon>
        <taxon>Fungi</taxon>
        <taxon>Dikarya</taxon>
        <taxon>Ascomycota</taxon>
        <taxon>Pezizomycotina</taxon>
        <taxon>Sordariomycetes</taxon>
        <taxon>Sordariomycetidae</taxon>
        <taxon>Ophiostomatales</taxon>
        <taxon>Ophiostomataceae</taxon>
        <taxon>Sporothrix</taxon>
    </lineage>
</organism>
<comment type="caution">
    <text evidence="3">The sequence shown here is derived from an EMBL/GenBank/DDBJ whole genome shotgun (WGS) entry which is preliminary data.</text>
</comment>
<accession>A0ABP0D6C2</accession>
<protein>
    <recommendedName>
        <fullName evidence="2">F-box domain-containing protein</fullName>
    </recommendedName>
</protein>
<feature type="domain" description="F-box" evidence="2">
    <location>
        <begin position="1"/>
        <end position="48"/>
    </location>
</feature>
<dbReference type="SUPFAM" id="SSF81383">
    <property type="entry name" value="F-box domain"/>
    <property type="match status" value="1"/>
</dbReference>
<dbReference type="EMBL" id="CAWUOM010000002">
    <property type="protein sequence ID" value="CAK7262887.1"/>
    <property type="molecule type" value="Genomic_DNA"/>
</dbReference>
<dbReference type="InterPro" id="IPR001810">
    <property type="entry name" value="F-box_dom"/>
</dbReference>
<dbReference type="SUPFAM" id="SSF141255">
    <property type="entry name" value="YccV-like"/>
    <property type="match status" value="1"/>
</dbReference>
<evidence type="ECO:0000259" key="2">
    <source>
        <dbReference type="PROSITE" id="PS50181"/>
    </source>
</evidence>
<dbReference type="InterPro" id="IPR036047">
    <property type="entry name" value="F-box-like_dom_sf"/>
</dbReference>
<dbReference type="Proteomes" id="UP001642501">
    <property type="component" value="Unassembled WGS sequence"/>
</dbReference>
<feature type="compositionally biased region" description="Polar residues" evidence="1">
    <location>
        <begin position="655"/>
        <end position="675"/>
    </location>
</feature>
<dbReference type="Gene3D" id="1.20.1280.50">
    <property type="match status" value="1"/>
</dbReference>
<dbReference type="InterPro" id="IPR032698">
    <property type="entry name" value="SirB1_N"/>
</dbReference>
<evidence type="ECO:0000256" key="1">
    <source>
        <dbReference type="SAM" id="MobiDB-lite"/>
    </source>
</evidence>
<keyword evidence="4" id="KW-1185">Reference proteome</keyword>
<gene>
    <name evidence="3" type="ORF">SEPCBS57363_000274</name>
</gene>